<dbReference type="AlphaFoldDB" id="A0A1U7VZ92"/>
<dbReference type="KEGG" id="nsy:104218823"/>
<keyword evidence="3" id="KW-0808">Transferase</keyword>
<sequence length="263" mass="29253">MASSNIPSLEELSAIGARALLFQFILNPSENQREVTVLVNSRIGSVTFIEGSFNLDNFLSKDDPLPASKESIDSMPAVKIVEEGVECAICLLEFEVGGEAKEMPCKHKYHVDCVEKWLKINGSCPICRYKMPVDEEIKVKDGGDDSSRERRDAPIVFHVFFGRDRNVYSNSNSSLNGQRESEDMSTDHTNVYSDSDSDSNSRAQNMDISNSDGQRESEEISTDTNVYSDLNSNSNTRVQNMDMSTAARDGDESSGQDMDMIRD</sequence>
<dbReference type="Pfam" id="PF13639">
    <property type="entry name" value="zf-RING_2"/>
    <property type="match status" value="1"/>
</dbReference>
<dbReference type="GeneID" id="104218823"/>
<evidence type="ECO:0000313" key="11">
    <source>
        <dbReference type="Proteomes" id="UP000189701"/>
    </source>
</evidence>
<keyword evidence="7" id="KW-0862">Zinc</keyword>
<comment type="catalytic activity">
    <reaction evidence="1">
        <text>S-ubiquitinyl-[E2 ubiquitin-conjugating enzyme]-L-cysteine + [acceptor protein]-L-lysine = [E2 ubiquitin-conjugating enzyme]-L-cysteine + N(6)-ubiquitinyl-[acceptor protein]-L-lysine.</text>
        <dbReference type="EC" id="2.3.2.27"/>
    </reaction>
</comment>
<dbReference type="GO" id="GO:0008270">
    <property type="term" value="F:zinc ion binding"/>
    <property type="evidence" value="ECO:0007669"/>
    <property type="project" value="UniProtKB-KW"/>
</dbReference>
<dbReference type="PANTHER" id="PTHR15710:SF132">
    <property type="entry name" value="E3 UBIQUITIN-PROTEIN LIGASE MPSR1"/>
    <property type="match status" value="1"/>
</dbReference>
<evidence type="ECO:0000256" key="2">
    <source>
        <dbReference type="ARBA" id="ARBA00012483"/>
    </source>
</evidence>
<evidence type="ECO:0000259" key="10">
    <source>
        <dbReference type="PROSITE" id="PS50089"/>
    </source>
</evidence>
<dbReference type="GO" id="GO:0061630">
    <property type="term" value="F:ubiquitin protein ligase activity"/>
    <property type="evidence" value="ECO:0007669"/>
    <property type="project" value="UniProtKB-EC"/>
</dbReference>
<accession>A0A1U7VZ92</accession>
<dbReference type="PROSITE" id="PS50089">
    <property type="entry name" value="ZF_RING_2"/>
    <property type="match status" value="1"/>
</dbReference>
<dbReference type="GO" id="GO:0016567">
    <property type="term" value="P:protein ubiquitination"/>
    <property type="evidence" value="ECO:0007669"/>
    <property type="project" value="TreeGrafter"/>
</dbReference>
<gene>
    <name evidence="12" type="primary">LOC104218823</name>
</gene>
<evidence type="ECO:0000256" key="4">
    <source>
        <dbReference type="ARBA" id="ARBA00022723"/>
    </source>
</evidence>
<dbReference type="Proteomes" id="UP000189701">
    <property type="component" value="Unplaced"/>
</dbReference>
<evidence type="ECO:0000256" key="9">
    <source>
        <dbReference type="SAM" id="MobiDB-lite"/>
    </source>
</evidence>
<dbReference type="RefSeq" id="XP_009767704.1">
    <property type="nucleotide sequence ID" value="XM_009769402.1"/>
</dbReference>
<feature type="region of interest" description="Disordered" evidence="9">
    <location>
        <begin position="170"/>
        <end position="263"/>
    </location>
</feature>
<reference evidence="12" key="2">
    <citation type="submission" date="2025-08" db="UniProtKB">
        <authorList>
            <consortium name="RefSeq"/>
        </authorList>
    </citation>
    <scope>IDENTIFICATION</scope>
    <source>
        <tissue evidence="12">Leaf</tissue>
    </source>
</reference>
<dbReference type="GO" id="GO:0005737">
    <property type="term" value="C:cytoplasm"/>
    <property type="evidence" value="ECO:0007669"/>
    <property type="project" value="TreeGrafter"/>
</dbReference>
<evidence type="ECO:0000256" key="3">
    <source>
        <dbReference type="ARBA" id="ARBA00022679"/>
    </source>
</evidence>
<feature type="compositionally biased region" description="Polar residues" evidence="9">
    <location>
        <begin position="222"/>
        <end position="243"/>
    </location>
</feature>
<feature type="domain" description="RING-type" evidence="10">
    <location>
        <begin position="87"/>
        <end position="128"/>
    </location>
</feature>
<reference evidence="11" key="1">
    <citation type="journal article" date="2013" name="Genome Biol.">
        <title>Reference genomes and transcriptomes of Nicotiana sylvestris and Nicotiana tomentosiformis.</title>
        <authorList>
            <person name="Sierro N."/>
            <person name="Battey J.N."/>
            <person name="Ouadi S."/>
            <person name="Bovet L."/>
            <person name="Goepfert S."/>
            <person name="Bakaher N."/>
            <person name="Peitsch M.C."/>
            <person name="Ivanov N.V."/>
        </authorList>
    </citation>
    <scope>NUCLEOTIDE SEQUENCE [LARGE SCALE GENOMIC DNA]</scope>
</reference>
<dbReference type="SMART" id="SM00184">
    <property type="entry name" value="RING"/>
    <property type="match status" value="1"/>
</dbReference>
<evidence type="ECO:0000256" key="8">
    <source>
        <dbReference type="PROSITE-ProRule" id="PRU00175"/>
    </source>
</evidence>
<evidence type="ECO:0000256" key="6">
    <source>
        <dbReference type="ARBA" id="ARBA00022786"/>
    </source>
</evidence>
<keyword evidence="6" id="KW-0833">Ubl conjugation pathway</keyword>
<dbReference type="SUPFAM" id="SSF57850">
    <property type="entry name" value="RING/U-box"/>
    <property type="match status" value="1"/>
</dbReference>
<dbReference type="FunFam" id="3.30.40.10:FF:000127">
    <property type="entry name" value="E3 ubiquitin-protein ligase RNF181"/>
    <property type="match status" value="1"/>
</dbReference>
<dbReference type="STRING" id="4096.A0A1U7VZ92"/>
<organism evidence="11 12">
    <name type="scientific">Nicotiana sylvestris</name>
    <name type="common">Wood tobacco</name>
    <name type="synonym">South American tobacco</name>
    <dbReference type="NCBI Taxonomy" id="4096"/>
    <lineage>
        <taxon>Eukaryota</taxon>
        <taxon>Viridiplantae</taxon>
        <taxon>Streptophyta</taxon>
        <taxon>Embryophyta</taxon>
        <taxon>Tracheophyta</taxon>
        <taxon>Spermatophyta</taxon>
        <taxon>Magnoliopsida</taxon>
        <taxon>eudicotyledons</taxon>
        <taxon>Gunneridae</taxon>
        <taxon>Pentapetalae</taxon>
        <taxon>asterids</taxon>
        <taxon>lamiids</taxon>
        <taxon>Solanales</taxon>
        <taxon>Solanaceae</taxon>
        <taxon>Nicotianoideae</taxon>
        <taxon>Nicotianeae</taxon>
        <taxon>Nicotiana</taxon>
    </lineage>
</organism>
<keyword evidence="11" id="KW-1185">Reference proteome</keyword>
<keyword evidence="5 8" id="KW-0863">Zinc-finger</keyword>
<evidence type="ECO:0000256" key="5">
    <source>
        <dbReference type="ARBA" id="ARBA00022771"/>
    </source>
</evidence>
<keyword evidence="4" id="KW-0479">Metal-binding</keyword>
<dbReference type="InterPro" id="IPR001841">
    <property type="entry name" value="Znf_RING"/>
</dbReference>
<dbReference type="OrthoDB" id="8062037at2759"/>
<proteinExistence type="predicted"/>
<protein>
    <recommendedName>
        <fullName evidence="2">RING-type E3 ubiquitin transferase</fullName>
        <ecNumber evidence="2">2.3.2.27</ecNumber>
    </recommendedName>
</protein>
<dbReference type="Gene3D" id="3.30.40.10">
    <property type="entry name" value="Zinc/RING finger domain, C3HC4 (zinc finger)"/>
    <property type="match status" value="1"/>
</dbReference>
<evidence type="ECO:0000256" key="1">
    <source>
        <dbReference type="ARBA" id="ARBA00000900"/>
    </source>
</evidence>
<dbReference type="PANTHER" id="PTHR15710">
    <property type="entry name" value="E3 UBIQUITIN-PROTEIN LIGASE PRAJA"/>
    <property type="match status" value="1"/>
</dbReference>
<dbReference type="EC" id="2.3.2.27" evidence="2"/>
<name>A0A1U7VZ92_NICSY</name>
<evidence type="ECO:0000256" key="7">
    <source>
        <dbReference type="ARBA" id="ARBA00022833"/>
    </source>
</evidence>
<evidence type="ECO:0000313" key="12">
    <source>
        <dbReference type="RefSeq" id="XP_009767704.1"/>
    </source>
</evidence>
<dbReference type="InterPro" id="IPR013083">
    <property type="entry name" value="Znf_RING/FYVE/PHD"/>
</dbReference>
<feature type="compositionally biased region" description="Polar residues" evidence="9">
    <location>
        <begin position="202"/>
        <end position="212"/>
    </location>
</feature>
<dbReference type="eggNOG" id="KOG0800">
    <property type="taxonomic scope" value="Eukaryota"/>
</dbReference>